<reference evidence="2 3" key="1">
    <citation type="submission" date="2024-01" db="EMBL/GenBank/DDBJ databases">
        <title>Complete Genome Sequence of Alkalicoccus halolimnae BZ-SZ-XJ29T, a Moderately Halophilic Bacterium Isolated from a Salt Lake.</title>
        <authorList>
            <person name="Zhao B."/>
        </authorList>
    </citation>
    <scope>NUCLEOTIDE SEQUENCE [LARGE SCALE GENOMIC DNA]</scope>
    <source>
        <strain evidence="2 3">BZ-SZ-XJ29</strain>
    </source>
</reference>
<evidence type="ECO:0000256" key="1">
    <source>
        <dbReference type="SAM" id="Phobius"/>
    </source>
</evidence>
<organism evidence="2 3">
    <name type="scientific">Alkalicoccus halolimnae</name>
    <dbReference type="NCBI Taxonomy" id="1667239"/>
    <lineage>
        <taxon>Bacteria</taxon>
        <taxon>Bacillati</taxon>
        <taxon>Bacillota</taxon>
        <taxon>Bacilli</taxon>
        <taxon>Bacillales</taxon>
        <taxon>Bacillaceae</taxon>
        <taxon>Alkalicoccus</taxon>
    </lineage>
</organism>
<keyword evidence="3" id="KW-1185">Reference proteome</keyword>
<dbReference type="AlphaFoldDB" id="A0A5C7FFX5"/>
<evidence type="ECO:0008006" key="4">
    <source>
        <dbReference type="Google" id="ProtNLM"/>
    </source>
</evidence>
<sequence length="182" mass="21600">MINMNKKSHLEMYKEMHAKEVERISYVTSRVQWSISIWIVLFGGLLYAYNSFDTVKGYESFYYISISIATICSLISIIIIFIGLYNTKIQNLPRPTNLKNYYKKLEEYYENLDIDKYDFHEDSLEEAFEKGLEKIYVDSADNILIKNDKRIAYSHWANIFMMIFGIFLLITFALMIPNTLNW</sequence>
<gene>
    <name evidence="2" type="ORF">FTX54_011200</name>
</gene>
<feature type="transmembrane region" description="Helical" evidence="1">
    <location>
        <begin position="156"/>
        <end position="176"/>
    </location>
</feature>
<evidence type="ECO:0000313" key="3">
    <source>
        <dbReference type="Proteomes" id="UP000321816"/>
    </source>
</evidence>
<proteinExistence type="predicted"/>
<keyword evidence="1" id="KW-0472">Membrane</keyword>
<keyword evidence="1" id="KW-1133">Transmembrane helix</keyword>
<feature type="transmembrane region" description="Helical" evidence="1">
    <location>
        <begin position="61"/>
        <end position="85"/>
    </location>
</feature>
<dbReference type="KEGG" id="ahal:FTX54_011200"/>
<name>A0A5C7FFX5_9BACI</name>
<protein>
    <recommendedName>
        <fullName evidence="4">SMODS and SLOG-associating 2TM effector domain-containing protein</fullName>
    </recommendedName>
</protein>
<accession>A0A5C7FFX5</accession>
<keyword evidence="1" id="KW-0812">Transmembrane</keyword>
<dbReference type="RefSeq" id="WP_147804743.1">
    <property type="nucleotide sequence ID" value="NZ_CP144914.1"/>
</dbReference>
<evidence type="ECO:0000313" key="2">
    <source>
        <dbReference type="EMBL" id="WWD78989.1"/>
    </source>
</evidence>
<dbReference type="Proteomes" id="UP000321816">
    <property type="component" value="Chromosome"/>
</dbReference>
<dbReference type="EMBL" id="CP144914">
    <property type="protein sequence ID" value="WWD78989.1"/>
    <property type="molecule type" value="Genomic_DNA"/>
</dbReference>
<feature type="transmembrane region" description="Helical" evidence="1">
    <location>
        <begin position="31"/>
        <end position="49"/>
    </location>
</feature>